<accession>A0A0R2KD44</accession>
<feature type="transmembrane region" description="Helical" evidence="8">
    <location>
        <begin position="210"/>
        <end position="229"/>
    </location>
</feature>
<sequence length="509" mass="56423">MEQIMQTFNERRGDLWQALLQHLQISTLSLLIAMVIAIPLAIWVVKHKKISEFLLQLTGVLQTIPSLALLGLLIPVVGIGTVPAVIALVVYALLPIFQNTYLGLTEIDPALEEAADAFGMSRMKKLFKVELPLAMPTIISGIRTALVLIIGTATLAALIGAGGLGTFILLGIDRNNTSLILIGAVASGVLAIIMSSLIKWLEHASVKTAVSVLAVIVVLLGGGSAYNAYINRTETVTIAGKLGSEPEILINMYKELIEQDEQHIKVTLKPNFGKTTFLFNALRNEQIDIYPEFTGTVLETLAKKPQKTSGLTANETYDKAKQIMRKQENIELLRPMKYNNSYALAVKDKFKQEHHLKTISDLQNVQSILNGGMTLEFIDRGDGLKGIKKTYGLNFPVKSMEPALRYQAINKNKINIVDAYSTDSELRQYHLTILQDDKHMFPTYQGAPMMTKDFADKHPQIVKSLNKLAGRITEKEMQEMNYEVNVQDKAPATVAHHYLKTHHLLKEGD</sequence>
<dbReference type="Gene3D" id="1.10.3720.10">
    <property type="entry name" value="MetI-like"/>
    <property type="match status" value="1"/>
</dbReference>
<evidence type="ECO:0000313" key="11">
    <source>
        <dbReference type="Proteomes" id="UP000051491"/>
    </source>
</evidence>
<dbReference type="InterPro" id="IPR051204">
    <property type="entry name" value="ABC_transp_perm/SBD"/>
</dbReference>
<organism evidence="10 11">
    <name type="scientific">Ligilactobacillus acidipiscis</name>
    <dbReference type="NCBI Taxonomy" id="89059"/>
    <lineage>
        <taxon>Bacteria</taxon>
        <taxon>Bacillati</taxon>
        <taxon>Bacillota</taxon>
        <taxon>Bacilli</taxon>
        <taxon>Lactobacillales</taxon>
        <taxon>Lactobacillaceae</taxon>
        <taxon>Ligilactobacillus</taxon>
    </lineage>
</organism>
<dbReference type="InterPro" id="IPR000515">
    <property type="entry name" value="MetI-like"/>
</dbReference>
<feature type="domain" description="ABC transmembrane type-1" evidence="9">
    <location>
        <begin position="19"/>
        <end position="198"/>
    </location>
</feature>
<dbReference type="GO" id="GO:0031460">
    <property type="term" value="P:glycine betaine transport"/>
    <property type="evidence" value="ECO:0007669"/>
    <property type="project" value="TreeGrafter"/>
</dbReference>
<evidence type="ECO:0000259" key="9">
    <source>
        <dbReference type="PROSITE" id="PS50928"/>
    </source>
</evidence>
<dbReference type="GO" id="GO:0043190">
    <property type="term" value="C:ATP-binding cassette (ABC) transporter complex"/>
    <property type="evidence" value="ECO:0007669"/>
    <property type="project" value="InterPro"/>
</dbReference>
<evidence type="ECO:0000256" key="6">
    <source>
        <dbReference type="ARBA" id="ARBA00035642"/>
    </source>
</evidence>
<dbReference type="InterPro" id="IPR058089">
    <property type="entry name" value="EgtUBC_SBD"/>
</dbReference>
<dbReference type="Pfam" id="PF04069">
    <property type="entry name" value="OpuAC"/>
    <property type="match status" value="1"/>
</dbReference>
<evidence type="ECO:0000256" key="8">
    <source>
        <dbReference type="RuleBase" id="RU363032"/>
    </source>
</evidence>
<dbReference type="FunFam" id="1.10.3720.10:FF:000001">
    <property type="entry name" value="Glycine betaine ABC transporter, permease"/>
    <property type="match status" value="1"/>
</dbReference>
<dbReference type="EMBL" id="JQBK01000004">
    <property type="protein sequence ID" value="KRN87374.1"/>
    <property type="molecule type" value="Genomic_DNA"/>
</dbReference>
<name>A0A0R2KD44_9LACO</name>
<gene>
    <name evidence="10" type="ORF">IV43_GL001409</name>
</gene>
<dbReference type="PROSITE" id="PS50928">
    <property type="entry name" value="ABC_TM1"/>
    <property type="match status" value="1"/>
</dbReference>
<dbReference type="OrthoDB" id="9801163at2"/>
<dbReference type="Gene3D" id="3.40.190.120">
    <property type="entry name" value="Osmoprotection protein (prox), domain 2"/>
    <property type="match status" value="1"/>
</dbReference>
<comment type="similarity">
    <text evidence="6">In the C-terminal section; belongs to the OsmX family.</text>
</comment>
<comment type="subcellular location">
    <subcellularLocation>
        <location evidence="8">Cell membrane</location>
        <topology evidence="8">Multi-pass membrane protein</topology>
    </subcellularLocation>
    <subcellularLocation>
        <location evidence="1">Membrane</location>
        <topology evidence="1">Multi-pass membrane protein</topology>
    </subcellularLocation>
</comment>
<dbReference type="Pfam" id="PF00528">
    <property type="entry name" value="BPD_transp_1"/>
    <property type="match status" value="1"/>
</dbReference>
<reference evidence="10 11" key="1">
    <citation type="journal article" date="2015" name="Genome Announc.">
        <title>Expanding the biotechnology potential of lactobacilli through comparative genomics of 213 strains and associated genera.</title>
        <authorList>
            <person name="Sun Z."/>
            <person name="Harris H.M."/>
            <person name="McCann A."/>
            <person name="Guo C."/>
            <person name="Argimon S."/>
            <person name="Zhang W."/>
            <person name="Yang X."/>
            <person name="Jeffery I.B."/>
            <person name="Cooney J.C."/>
            <person name="Kagawa T.F."/>
            <person name="Liu W."/>
            <person name="Song Y."/>
            <person name="Salvetti E."/>
            <person name="Wrobel A."/>
            <person name="Rasinkangas P."/>
            <person name="Parkhill J."/>
            <person name="Rea M.C."/>
            <person name="O'Sullivan O."/>
            <person name="Ritari J."/>
            <person name="Douillard F.P."/>
            <person name="Paul Ross R."/>
            <person name="Yang R."/>
            <person name="Briner A.E."/>
            <person name="Felis G.E."/>
            <person name="de Vos W.M."/>
            <person name="Barrangou R."/>
            <person name="Klaenhammer T.R."/>
            <person name="Caufield P.W."/>
            <person name="Cui Y."/>
            <person name="Zhang H."/>
            <person name="O'Toole P.W."/>
        </authorList>
    </citation>
    <scope>NUCLEOTIDE SEQUENCE [LARGE SCALE GENOMIC DNA]</scope>
    <source>
        <strain evidence="10 11">DSM 15353</strain>
    </source>
</reference>
<dbReference type="RefSeq" id="WP_010495900.1">
    <property type="nucleotide sequence ID" value="NZ_JQBK01000004.1"/>
</dbReference>
<evidence type="ECO:0000256" key="2">
    <source>
        <dbReference type="ARBA" id="ARBA00022448"/>
    </source>
</evidence>
<dbReference type="CDD" id="cd13610">
    <property type="entry name" value="PBP2_ChoS"/>
    <property type="match status" value="1"/>
</dbReference>
<protein>
    <submittedName>
        <fullName evidence="10">ABC-type proline glycine betaine transporter</fullName>
    </submittedName>
</protein>
<dbReference type="Gene3D" id="3.40.190.10">
    <property type="entry name" value="Periplasmic binding protein-like II"/>
    <property type="match status" value="1"/>
</dbReference>
<feature type="transmembrane region" description="Helical" evidence="8">
    <location>
        <begin position="145"/>
        <end position="172"/>
    </location>
</feature>
<dbReference type="SUPFAM" id="SSF161098">
    <property type="entry name" value="MetI-like"/>
    <property type="match status" value="1"/>
</dbReference>
<dbReference type="CDD" id="cd06261">
    <property type="entry name" value="TM_PBP2"/>
    <property type="match status" value="1"/>
</dbReference>
<dbReference type="GO" id="GO:0022857">
    <property type="term" value="F:transmembrane transporter activity"/>
    <property type="evidence" value="ECO:0007669"/>
    <property type="project" value="InterPro"/>
</dbReference>
<keyword evidence="3 8" id="KW-0812">Transmembrane</keyword>
<comment type="similarity">
    <text evidence="7">In the N-terminal section; belongs to the binding-protein-dependent transport system permease family.</text>
</comment>
<evidence type="ECO:0000256" key="5">
    <source>
        <dbReference type="ARBA" id="ARBA00023136"/>
    </source>
</evidence>
<dbReference type="InterPro" id="IPR035906">
    <property type="entry name" value="MetI-like_sf"/>
</dbReference>
<feature type="transmembrane region" description="Helical" evidence="8">
    <location>
        <begin position="25"/>
        <end position="45"/>
    </location>
</feature>
<dbReference type="InterPro" id="IPR007210">
    <property type="entry name" value="ABC_Gly_betaine_transp_sub-bd"/>
</dbReference>
<evidence type="ECO:0000313" key="10">
    <source>
        <dbReference type="EMBL" id="KRN87374.1"/>
    </source>
</evidence>
<dbReference type="AlphaFoldDB" id="A0A0R2KD44"/>
<comment type="similarity">
    <text evidence="8">Belongs to the binding-protein-dependent transport system permease family.</text>
</comment>
<dbReference type="STRING" id="89059.LAC1533_2308"/>
<keyword evidence="4 8" id="KW-1133">Transmembrane helix</keyword>
<dbReference type="Proteomes" id="UP000051491">
    <property type="component" value="Unassembled WGS sequence"/>
</dbReference>
<evidence type="ECO:0000256" key="7">
    <source>
        <dbReference type="ARBA" id="ARBA00035652"/>
    </source>
</evidence>
<dbReference type="PANTHER" id="PTHR30177:SF4">
    <property type="entry name" value="OSMOPROTECTANT IMPORT PERMEASE PROTEIN OSMW"/>
    <property type="match status" value="1"/>
</dbReference>
<evidence type="ECO:0000256" key="4">
    <source>
        <dbReference type="ARBA" id="ARBA00022989"/>
    </source>
</evidence>
<dbReference type="PATRIC" id="fig|89059.3.peg.1512"/>
<dbReference type="PANTHER" id="PTHR30177">
    <property type="entry name" value="GLYCINE BETAINE/L-PROLINE TRANSPORT SYSTEM PERMEASE PROTEIN PROW"/>
    <property type="match status" value="1"/>
</dbReference>
<evidence type="ECO:0000256" key="3">
    <source>
        <dbReference type="ARBA" id="ARBA00022692"/>
    </source>
</evidence>
<evidence type="ECO:0000256" key="1">
    <source>
        <dbReference type="ARBA" id="ARBA00004141"/>
    </source>
</evidence>
<keyword evidence="5 8" id="KW-0472">Membrane</keyword>
<feature type="transmembrane region" description="Helical" evidence="8">
    <location>
        <begin position="179"/>
        <end position="198"/>
    </location>
</feature>
<proteinExistence type="inferred from homology"/>
<dbReference type="SUPFAM" id="SSF53850">
    <property type="entry name" value="Periplasmic binding protein-like II"/>
    <property type="match status" value="1"/>
</dbReference>
<comment type="caution">
    <text evidence="10">The sequence shown here is derived from an EMBL/GenBank/DDBJ whole genome shotgun (WGS) entry which is preliminary data.</text>
</comment>
<feature type="transmembrane region" description="Helical" evidence="8">
    <location>
        <begin position="66"/>
        <end position="94"/>
    </location>
</feature>
<keyword evidence="2 8" id="KW-0813">Transport</keyword>